<evidence type="ECO:0000256" key="4">
    <source>
        <dbReference type="ARBA" id="ARBA00022723"/>
    </source>
</evidence>
<protein>
    <submittedName>
        <fullName evidence="9">Type II toxin-antitoxin system VapC family toxin</fullName>
    </submittedName>
</protein>
<dbReference type="RefSeq" id="WP_283370043.1">
    <property type="nucleotide sequence ID" value="NZ_JASHID010000007.1"/>
</dbReference>
<evidence type="ECO:0000256" key="3">
    <source>
        <dbReference type="ARBA" id="ARBA00022722"/>
    </source>
</evidence>
<dbReference type="InterPro" id="IPR002716">
    <property type="entry name" value="PIN_dom"/>
</dbReference>
<evidence type="ECO:0000313" key="10">
    <source>
        <dbReference type="Proteomes" id="UP001236569"/>
    </source>
</evidence>
<keyword evidence="4" id="KW-0479">Metal-binding</keyword>
<keyword evidence="10" id="KW-1185">Reference proteome</keyword>
<gene>
    <name evidence="9" type="ORF">QM480_11505</name>
</gene>
<comment type="similarity">
    <text evidence="7">Belongs to the PINc/VapC protein family.</text>
</comment>
<evidence type="ECO:0000256" key="6">
    <source>
        <dbReference type="ARBA" id="ARBA00022842"/>
    </source>
</evidence>
<dbReference type="SUPFAM" id="SSF88723">
    <property type="entry name" value="PIN domain-like"/>
    <property type="match status" value="1"/>
</dbReference>
<keyword evidence="3" id="KW-0540">Nuclease</keyword>
<proteinExistence type="inferred from homology"/>
<organism evidence="9 10">
    <name type="scientific">Flectobacillus longus</name>
    <dbReference type="NCBI Taxonomy" id="2984207"/>
    <lineage>
        <taxon>Bacteria</taxon>
        <taxon>Pseudomonadati</taxon>
        <taxon>Bacteroidota</taxon>
        <taxon>Cytophagia</taxon>
        <taxon>Cytophagales</taxon>
        <taxon>Flectobacillaceae</taxon>
        <taxon>Flectobacillus</taxon>
    </lineage>
</organism>
<keyword evidence="5" id="KW-0378">Hydrolase</keyword>
<reference evidence="9 10" key="1">
    <citation type="submission" date="2023-05" db="EMBL/GenBank/DDBJ databases">
        <title>Novel species of genus Flectobacillus isolated from stream in China.</title>
        <authorList>
            <person name="Lu H."/>
        </authorList>
    </citation>
    <scope>NUCLEOTIDE SEQUENCE [LARGE SCALE GENOMIC DNA]</scope>
    <source>
        <strain evidence="9 10">DC10W</strain>
    </source>
</reference>
<evidence type="ECO:0000256" key="5">
    <source>
        <dbReference type="ARBA" id="ARBA00022801"/>
    </source>
</evidence>
<accession>A0ABT6YNE8</accession>
<dbReference type="Proteomes" id="UP001236569">
    <property type="component" value="Unassembled WGS sequence"/>
</dbReference>
<dbReference type="Pfam" id="PF01850">
    <property type="entry name" value="PIN"/>
    <property type="match status" value="1"/>
</dbReference>
<dbReference type="PANTHER" id="PTHR33653:SF1">
    <property type="entry name" value="RIBONUCLEASE VAPC2"/>
    <property type="match status" value="1"/>
</dbReference>
<sequence length="127" mass="14329">MERYLIDNNAISSFFSESLSEVGMEFLAEVFDKTPWISVITQIEALSWVSGDKAKDAIIKEFISDATILDLDQDIITRCVRLRRSRKIKTPDAIIAATAIVYNLTLITNDKGFNNIPELNVIDPYSI</sequence>
<dbReference type="InterPro" id="IPR029060">
    <property type="entry name" value="PIN-like_dom_sf"/>
</dbReference>
<evidence type="ECO:0000256" key="2">
    <source>
        <dbReference type="ARBA" id="ARBA00022649"/>
    </source>
</evidence>
<feature type="domain" description="PIN" evidence="8">
    <location>
        <begin position="4"/>
        <end position="118"/>
    </location>
</feature>
<evidence type="ECO:0000256" key="7">
    <source>
        <dbReference type="ARBA" id="ARBA00038093"/>
    </source>
</evidence>
<dbReference type="EMBL" id="JASHID010000007">
    <property type="protein sequence ID" value="MDI9864954.1"/>
    <property type="molecule type" value="Genomic_DNA"/>
</dbReference>
<keyword evidence="2" id="KW-1277">Toxin-antitoxin system</keyword>
<name>A0ABT6YNE8_9BACT</name>
<evidence type="ECO:0000256" key="1">
    <source>
        <dbReference type="ARBA" id="ARBA00001946"/>
    </source>
</evidence>
<dbReference type="InterPro" id="IPR050556">
    <property type="entry name" value="Type_II_TA_system_RNase"/>
</dbReference>
<dbReference type="PANTHER" id="PTHR33653">
    <property type="entry name" value="RIBONUCLEASE VAPC2"/>
    <property type="match status" value="1"/>
</dbReference>
<evidence type="ECO:0000313" key="9">
    <source>
        <dbReference type="EMBL" id="MDI9864954.1"/>
    </source>
</evidence>
<evidence type="ECO:0000259" key="8">
    <source>
        <dbReference type="Pfam" id="PF01850"/>
    </source>
</evidence>
<dbReference type="Gene3D" id="3.40.50.1010">
    <property type="entry name" value="5'-nuclease"/>
    <property type="match status" value="1"/>
</dbReference>
<comment type="cofactor">
    <cofactor evidence="1">
        <name>Mg(2+)</name>
        <dbReference type="ChEBI" id="CHEBI:18420"/>
    </cofactor>
</comment>
<dbReference type="CDD" id="cd18738">
    <property type="entry name" value="PIN_VapC4-5_FitB-like"/>
    <property type="match status" value="1"/>
</dbReference>
<comment type="caution">
    <text evidence="9">The sequence shown here is derived from an EMBL/GenBank/DDBJ whole genome shotgun (WGS) entry which is preliminary data.</text>
</comment>
<keyword evidence="6" id="KW-0460">Magnesium</keyword>